<dbReference type="InterPro" id="IPR003738">
    <property type="entry name" value="SRAP"/>
</dbReference>
<reference evidence="9 10" key="1">
    <citation type="submission" date="2024-03" db="EMBL/GenBank/DDBJ databases">
        <title>Novel species of the genus Variovorax.</title>
        <authorList>
            <person name="Liu Q."/>
            <person name="Xin Y.-H."/>
        </authorList>
    </citation>
    <scope>NUCLEOTIDE SEQUENCE [LARGE SCALE GENOMIC DNA]</scope>
    <source>
        <strain evidence="9 10">KACC 18501</strain>
    </source>
</reference>
<evidence type="ECO:0000256" key="2">
    <source>
        <dbReference type="ARBA" id="ARBA00022670"/>
    </source>
</evidence>
<name>A0ABU8W3V0_9BURK</name>
<dbReference type="Pfam" id="PF02586">
    <property type="entry name" value="SRAP"/>
    <property type="match status" value="1"/>
</dbReference>
<keyword evidence="10" id="KW-1185">Reference proteome</keyword>
<dbReference type="EC" id="3.4.-.-" evidence="8"/>
<keyword evidence="2 8" id="KW-0645">Protease</keyword>
<keyword evidence="7" id="KW-0456">Lyase</keyword>
<dbReference type="RefSeq" id="WP_340365747.1">
    <property type="nucleotide sequence ID" value="NZ_JBBKZV010000016.1"/>
</dbReference>
<dbReference type="PANTHER" id="PTHR13604">
    <property type="entry name" value="DC12-RELATED"/>
    <property type="match status" value="1"/>
</dbReference>
<keyword evidence="4 8" id="KW-0378">Hydrolase</keyword>
<accession>A0ABU8W3V0</accession>
<proteinExistence type="inferred from homology"/>
<dbReference type="Gene3D" id="3.90.1680.10">
    <property type="entry name" value="SOS response associated peptidase-like"/>
    <property type="match status" value="1"/>
</dbReference>
<evidence type="ECO:0000256" key="4">
    <source>
        <dbReference type="ARBA" id="ARBA00022801"/>
    </source>
</evidence>
<comment type="similarity">
    <text evidence="1 8">Belongs to the SOS response-associated peptidase family.</text>
</comment>
<evidence type="ECO:0000256" key="7">
    <source>
        <dbReference type="ARBA" id="ARBA00023239"/>
    </source>
</evidence>
<evidence type="ECO:0000256" key="1">
    <source>
        <dbReference type="ARBA" id="ARBA00008136"/>
    </source>
</evidence>
<evidence type="ECO:0000313" key="9">
    <source>
        <dbReference type="EMBL" id="MEJ8824720.1"/>
    </source>
</evidence>
<dbReference type="Proteomes" id="UP001363010">
    <property type="component" value="Unassembled WGS sequence"/>
</dbReference>
<dbReference type="EMBL" id="JBBKZV010000016">
    <property type="protein sequence ID" value="MEJ8824720.1"/>
    <property type="molecule type" value="Genomic_DNA"/>
</dbReference>
<evidence type="ECO:0000256" key="3">
    <source>
        <dbReference type="ARBA" id="ARBA00022763"/>
    </source>
</evidence>
<organism evidence="9 10">
    <name type="scientific">Variovorax humicola</name>
    <dbReference type="NCBI Taxonomy" id="1769758"/>
    <lineage>
        <taxon>Bacteria</taxon>
        <taxon>Pseudomonadati</taxon>
        <taxon>Pseudomonadota</taxon>
        <taxon>Betaproteobacteria</taxon>
        <taxon>Burkholderiales</taxon>
        <taxon>Comamonadaceae</taxon>
        <taxon>Variovorax</taxon>
    </lineage>
</organism>
<dbReference type="InterPro" id="IPR036590">
    <property type="entry name" value="SRAP-like"/>
</dbReference>
<dbReference type="PANTHER" id="PTHR13604:SF0">
    <property type="entry name" value="ABASIC SITE PROCESSING PROTEIN HMCES"/>
    <property type="match status" value="1"/>
</dbReference>
<sequence length="209" mass="23579">MTIVYESALDLRHYQQRFQLACAAPAPFVRPGDRGLFVRRPRGDRGGASPDSRYEAAQGRWGLIPLFANNRDYPATFEARGESAAAERDFLQPWKRGHRCIVLADALYRRGENDQRMVRVTRADGQPLALAGLWNGWRSPEGECVESFALLTLPSEEKPGERRAVFLREGWLDDWLYCPVEEAAACLRPYDLSKLVRAPVDGPSLRSTS</sequence>
<keyword evidence="3" id="KW-0227">DNA damage</keyword>
<evidence type="ECO:0000256" key="6">
    <source>
        <dbReference type="ARBA" id="ARBA00023125"/>
    </source>
</evidence>
<keyword evidence="5" id="KW-0190">Covalent protein-DNA linkage</keyword>
<evidence type="ECO:0000313" key="10">
    <source>
        <dbReference type="Proteomes" id="UP001363010"/>
    </source>
</evidence>
<comment type="caution">
    <text evidence="9">The sequence shown here is derived from an EMBL/GenBank/DDBJ whole genome shotgun (WGS) entry which is preliminary data.</text>
</comment>
<evidence type="ECO:0000256" key="5">
    <source>
        <dbReference type="ARBA" id="ARBA00023124"/>
    </source>
</evidence>
<dbReference type="SUPFAM" id="SSF143081">
    <property type="entry name" value="BB1717-like"/>
    <property type="match status" value="1"/>
</dbReference>
<gene>
    <name evidence="9" type="ORF">WKW80_22220</name>
</gene>
<keyword evidence="6" id="KW-0238">DNA-binding</keyword>
<protein>
    <recommendedName>
        <fullName evidence="8">Abasic site processing protein</fullName>
        <ecNumber evidence="8">3.4.-.-</ecNumber>
    </recommendedName>
</protein>
<evidence type="ECO:0000256" key="8">
    <source>
        <dbReference type="RuleBase" id="RU364100"/>
    </source>
</evidence>